<sequence length="118" mass="13344">MVKLKLHLDADTSSKSLHLALVSKGHDVTRTPNDWMPLDASDEIQLLRATSQGRCIFTFNIRDFIVLAEKYPQHGGIILAAQNSWSLSDLIMALDNLLSDAEAADWIGQVDWLNRWRK</sequence>
<gene>
    <name evidence="2" type="ORF">SR1949_24630</name>
</gene>
<dbReference type="InterPro" id="IPR041049">
    <property type="entry name" value="DUF5615"/>
</dbReference>
<evidence type="ECO:0000313" key="3">
    <source>
        <dbReference type="Proteomes" id="UP000300142"/>
    </source>
</evidence>
<evidence type="ECO:0000259" key="1">
    <source>
        <dbReference type="Pfam" id="PF18480"/>
    </source>
</evidence>
<accession>A0A479ZXJ1</accession>
<name>A0A479ZXJ1_9CYAN</name>
<proteinExistence type="predicted"/>
<dbReference type="Pfam" id="PF18480">
    <property type="entry name" value="DUF5615"/>
    <property type="match status" value="1"/>
</dbReference>
<organism evidence="2 3">
    <name type="scientific">Sphaerospermopsis reniformis</name>
    <dbReference type="NCBI Taxonomy" id="531300"/>
    <lineage>
        <taxon>Bacteria</taxon>
        <taxon>Bacillati</taxon>
        <taxon>Cyanobacteriota</taxon>
        <taxon>Cyanophyceae</taxon>
        <taxon>Nostocales</taxon>
        <taxon>Aphanizomenonaceae</taxon>
        <taxon>Sphaerospermopsis</taxon>
    </lineage>
</organism>
<protein>
    <recommendedName>
        <fullName evidence="1">DUF5615 domain-containing protein</fullName>
    </recommendedName>
</protein>
<comment type="caution">
    <text evidence="2">The sequence shown here is derived from an EMBL/GenBank/DDBJ whole genome shotgun (WGS) entry which is preliminary data.</text>
</comment>
<keyword evidence="3" id="KW-1185">Reference proteome</keyword>
<feature type="domain" description="DUF5615" evidence="1">
    <location>
        <begin position="5"/>
        <end position="113"/>
    </location>
</feature>
<dbReference type="RefSeq" id="WP_137667572.1">
    <property type="nucleotide sequence ID" value="NZ_BJCE01000074.1"/>
</dbReference>
<reference evidence="3" key="1">
    <citation type="submission" date="2019-02" db="EMBL/GenBank/DDBJ databases">
        <title>Draft genome sequence of Sphaerospermopsis reniformis NIES-1949.</title>
        <authorList>
            <person name="Yamaguchi H."/>
            <person name="Suzuki S."/>
            <person name="Kawachi M."/>
        </authorList>
    </citation>
    <scope>NUCLEOTIDE SEQUENCE [LARGE SCALE GENOMIC DNA]</scope>
    <source>
        <strain evidence="3">NIES-1949</strain>
    </source>
</reference>
<dbReference type="Proteomes" id="UP000300142">
    <property type="component" value="Unassembled WGS sequence"/>
</dbReference>
<evidence type="ECO:0000313" key="2">
    <source>
        <dbReference type="EMBL" id="GCL37355.1"/>
    </source>
</evidence>
<dbReference type="AlphaFoldDB" id="A0A479ZXJ1"/>
<dbReference type="EMBL" id="BJCE01000074">
    <property type="protein sequence ID" value="GCL37355.1"/>
    <property type="molecule type" value="Genomic_DNA"/>
</dbReference>